<reference evidence="1" key="1">
    <citation type="submission" date="2018-11" db="EMBL/GenBank/DDBJ databases">
        <authorList>
            <consortium name="Genoscope - CEA"/>
            <person name="William W."/>
        </authorList>
    </citation>
    <scope>NUCLEOTIDE SEQUENCE</scope>
</reference>
<gene>
    <name evidence="1" type="ORF">BRAA02T06072Z</name>
</gene>
<sequence>MCNVCYSPLITCKKKTFKLKGRERGKGKEKEKENLQQ</sequence>
<dbReference type="AlphaFoldDB" id="A0A3P6A0R8"/>
<accession>A0A3P6A0R8</accession>
<proteinExistence type="predicted"/>
<protein>
    <submittedName>
        <fullName evidence="1">Uncharacterized protein</fullName>
    </submittedName>
</protein>
<organism evidence="1">
    <name type="scientific">Brassica campestris</name>
    <name type="common">Field mustard</name>
    <dbReference type="NCBI Taxonomy" id="3711"/>
    <lineage>
        <taxon>Eukaryota</taxon>
        <taxon>Viridiplantae</taxon>
        <taxon>Streptophyta</taxon>
        <taxon>Embryophyta</taxon>
        <taxon>Tracheophyta</taxon>
        <taxon>Spermatophyta</taxon>
        <taxon>Magnoliopsida</taxon>
        <taxon>eudicotyledons</taxon>
        <taxon>Gunneridae</taxon>
        <taxon>Pentapetalae</taxon>
        <taxon>rosids</taxon>
        <taxon>malvids</taxon>
        <taxon>Brassicales</taxon>
        <taxon>Brassicaceae</taxon>
        <taxon>Brassiceae</taxon>
        <taxon>Brassica</taxon>
    </lineage>
</organism>
<name>A0A3P6A0R8_BRACM</name>
<dbReference type="EMBL" id="LR031573">
    <property type="protein sequence ID" value="VDC86946.1"/>
    <property type="molecule type" value="Genomic_DNA"/>
</dbReference>
<evidence type="ECO:0000313" key="1">
    <source>
        <dbReference type="EMBL" id="VDC86946.1"/>
    </source>
</evidence>